<comment type="caution">
    <text evidence="2">The sequence shown here is derived from an EMBL/GenBank/DDBJ whole genome shotgun (WGS) entry which is preliminary data.</text>
</comment>
<proteinExistence type="predicted"/>
<feature type="compositionally biased region" description="Acidic residues" evidence="1">
    <location>
        <begin position="28"/>
        <end position="75"/>
    </location>
</feature>
<reference evidence="2" key="1">
    <citation type="journal article" date="2019" name="Sci. Rep.">
        <title>Draft genome of Tanacetum cinerariifolium, the natural source of mosquito coil.</title>
        <authorList>
            <person name="Yamashiro T."/>
            <person name="Shiraishi A."/>
            <person name="Satake H."/>
            <person name="Nakayama K."/>
        </authorList>
    </citation>
    <scope>NUCLEOTIDE SEQUENCE</scope>
</reference>
<dbReference type="AlphaFoldDB" id="A0A699U4C0"/>
<feature type="non-terminal residue" evidence="2">
    <location>
        <position position="160"/>
    </location>
</feature>
<accession>A0A699U4C0</accession>
<dbReference type="EMBL" id="BKCJ011298266">
    <property type="protein sequence ID" value="GFD17150.1"/>
    <property type="molecule type" value="Genomic_DNA"/>
</dbReference>
<feature type="region of interest" description="Disordered" evidence="1">
    <location>
        <begin position="1"/>
        <end position="85"/>
    </location>
</feature>
<evidence type="ECO:0000313" key="2">
    <source>
        <dbReference type="EMBL" id="GFD17150.1"/>
    </source>
</evidence>
<organism evidence="2">
    <name type="scientific">Tanacetum cinerariifolium</name>
    <name type="common">Dalmatian daisy</name>
    <name type="synonym">Chrysanthemum cinerariifolium</name>
    <dbReference type="NCBI Taxonomy" id="118510"/>
    <lineage>
        <taxon>Eukaryota</taxon>
        <taxon>Viridiplantae</taxon>
        <taxon>Streptophyta</taxon>
        <taxon>Embryophyta</taxon>
        <taxon>Tracheophyta</taxon>
        <taxon>Spermatophyta</taxon>
        <taxon>Magnoliopsida</taxon>
        <taxon>eudicotyledons</taxon>
        <taxon>Gunneridae</taxon>
        <taxon>Pentapetalae</taxon>
        <taxon>asterids</taxon>
        <taxon>campanulids</taxon>
        <taxon>Asterales</taxon>
        <taxon>Asteraceae</taxon>
        <taxon>Asteroideae</taxon>
        <taxon>Anthemideae</taxon>
        <taxon>Anthemidinae</taxon>
        <taxon>Tanacetum</taxon>
    </lineage>
</organism>
<sequence length="160" mass="17926">MEEDDDAEIIFPYEVQGDQTPPPRDESSDAEPEAEEADDEPEAEDADDELEVEEASVEPEAEEADVELEPEEPDGVPEAVIGAGSQRPFAIQAKIGKMEREILHHDLSSVEETLGKVVEKLKVLENEENTTLRKKLAEKEVLLDLTRMEQDKAERRLSES</sequence>
<evidence type="ECO:0000256" key="1">
    <source>
        <dbReference type="SAM" id="MobiDB-lite"/>
    </source>
</evidence>
<name>A0A699U4C0_TANCI</name>
<protein>
    <submittedName>
        <fullName evidence="2">Uncharacterized protein</fullName>
    </submittedName>
</protein>
<gene>
    <name evidence="2" type="ORF">Tci_889119</name>
</gene>